<dbReference type="PANTHER" id="PTHR30580:SF0">
    <property type="entry name" value="PRIMOSOMAL PROTEIN N"/>
    <property type="match status" value="1"/>
</dbReference>
<feature type="binding site" evidence="11">
    <location>
        <position position="589"/>
    </location>
    <ligand>
        <name>Zn(2+)</name>
        <dbReference type="ChEBI" id="CHEBI:29105"/>
        <label>1</label>
    </ligand>
</feature>
<feature type="binding site" evidence="11">
    <location>
        <position position="576"/>
    </location>
    <ligand>
        <name>Zn(2+)</name>
        <dbReference type="ChEBI" id="CHEBI:29105"/>
        <label>2</label>
    </ligand>
</feature>
<evidence type="ECO:0000313" key="15">
    <source>
        <dbReference type="Proteomes" id="UP001596997"/>
    </source>
</evidence>
<reference evidence="15" key="1">
    <citation type="journal article" date="2019" name="Int. J. Syst. Evol. Microbiol.">
        <title>The Global Catalogue of Microorganisms (GCM) 10K type strain sequencing project: providing services to taxonomists for standard genome sequencing and annotation.</title>
        <authorList>
            <consortium name="The Broad Institute Genomics Platform"/>
            <consortium name="The Broad Institute Genome Sequencing Center for Infectious Disease"/>
            <person name="Wu L."/>
            <person name="Ma J."/>
        </authorList>
    </citation>
    <scope>NUCLEOTIDE SEQUENCE [LARGE SCALE GENOMIC DNA]</scope>
    <source>
        <strain evidence="15">CCUG 62114</strain>
    </source>
</reference>
<dbReference type="PROSITE" id="PS51192">
    <property type="entry name" value="HELICASE_ATP_BIND_1"/>
    <property type="match status" value="1"/>
</dbReference>
<feature type="binding site" evidence="11">
    <location>
        <position position="561"/>
    </location>
    <ligand>
        <name>Zn(2+)</name>
        <dbReference type="ChEBI" id="CHEBI:29105"/>
        <label>2</label>
    </ligand>
</feature>
<feature type="binding site" evidence="11">
    <location>
        <position position="579"/>
    </location>
    <ligand>
        <name>Zn(2+)</name>
        <dbReference type="ChEBI" id="CHEBI:29105"/>
        <label>2</label>
    </ligand>
</feature>
<keyword evidence="5 11" id="KW-0378">Hydrolase</keyword>
<feature type="domain" description="Helicase ATP-binding" evidence="12">
    <location>
        <begin position="317"/>
        <end position="486"/>
    </location>
</feature>
<accession>A0ABW3HZD2</accession>
<dbReference type="InterPro" id="IPR005259">
    <property type="entry name" value="PriA"/>
</dbReference>
<evidence type="ECO:0000256" key="9">
    <source>
        <dbReference type="ARBA" id="ARBA00023125"/>
    </source>
</evidence>
<dbReference type="InterPro" id="IPR001650">
    <property type="entry name" value="Helicase_C-like"/>
</dbReference>
<evidence type="ECO:0000313" key="14">
    <source>
        <dbReference type="EMBL" id="MFD0962935.1"/>
    </source>
</evidence>
<comment type="function">
    <text evidence="11">Initiates the restart of stalled replication forks, which reloads the replicative helicase on sites other than the origin of replication. Recognizes and binds to abandoned replication forks and remodels them to uncover a helicase loading site. Promotes assembly of the primosome at these replication forks.</text>
</comment>
<dbReference type="EMBL" id="JBHTJM010000002">
    <property type="protein sequence ID" value="MFD0962935.1"/>
    <property type="molecule type" value="Genomic_DNA"/>
</dbReference>
<dbReference type="Gene3D" id="3.40.1440.60">
    <property type="entry name" value="PriA, 3(prime) DNA-binding domain"/>
    <property type="match status" value="1"/>
</dbReference>
<dbReference type="SMART" id="SM00490">
    <property type="entry name" value="HELICc"/>
    <property type="match status" value="1"/>
</dbReference>
<comment type="similarity">
    <text evidence="11">Belongs to the helicase family. PriA subfamily.</text>
</comment>
<feature type="binding site" evidence="11">
    <location>
        <position position="592"/>
    </location>
    <ligand>
        <name>Zn(2+)</name>
        <dbReference type="ChEBI" id="CHEBI:29105"/>
        <label>1</label>
    </ligand>
</feature>
<evidence type="ECO:0000256" key="6">
    <source>
        <dbReference type="ARBA" id="ARBA00022806"/>
    </source>
</evidence>
<dbReference type="InterPro" id="IPR014001">
    <property type="entry name" value="Helicase_ATP-bd"/>
</dbReference>
<feature type="binding site" evidence="11">
    <location>
        <position position="549"/>
    </location>
    <ligand>
        <name>Zn(2+)</name>
        <dbReference type="ChEBI" id="CHEBI:29105"/>
        <label>1</label>
    </ligand>
</feature>
<dbReference type="InterPro" id="IPR041222">
    <property type="entry name" value="PriA_3primeBD"/>
</dbReference>
<dbReference type="InterPro" id="IPR040498">
    <property type="entry name" value="PriA_CRR"/>
</dbReference>
<feature type="binding site" evidence="11">
    <location>
        <position position="552"/>
    </location>
    <ligand>
        <name>Zn(2+)</name>
        <dbReference type="ChEBI" id="CHEBI:29105"/>
        <label>1</label>
    </ligand>
</feature>
<comment type="cofactor">
    <cofactor evidence="11">
        <name>Zn(2+)</name>
        <dbReference type="ChEBI" id="CHEBI:29105"/>
    </cofactor>
    <text evidence="11">Binds 2 zinc ions per subunit.</text>
</comment>
<organism evidence="14 15">
    <name type="scientific">Pseudofulvibacter geojedonensis</name>
    <dbReference type="NCBI Taxonomy" id="1123758"/>
    <lineage>
        <taxon>Bacteria</taxon>
        <taxon>Pseudomonadati</taxon>
        <taxon>Bacteroidota</taxon>
        <taxon>Flavobacteriia</taxon>
        <taxon>Flavobacteriales</taxon>
        <taxon>Flavobacteriaceae</taxon>
        <taxon>Pseudofulvibacter</taxon>
    </lineage>
</organism>
<dbReference type="CDD" id="cd18804">
    <property type="entry name" value="SF2_C_priA"/>
    <property type="match status" value="1"/>
</dbReference>
<sequence>MLITSVFNTIESILNSSSNTYICLVRYFIDVILPIPLIKLFTYSINEEEAKFILPGMRVAVPFGKSKIYTAIVHSVHESKPETYEAKEIHQILDETPIVTQEQLTFWQWISSYYMCSLGDVMRASLPSAFILESETLISRSKKELSSDQEITLTDDEFVVLEALENQSALTITEVSKILNKKQVLKPIKALLGLGYIQLREEIYEQYKPKLVKYIKLKEGYDKEEALIELLEILSRAQKQKEAVMAFFSLKAGNEQPIKAKELEERANVSTAVLKALVEKEVFEFYYIQTDRNQFLNETENSKILNEHQEKALEEIRQVFAIEKPCLLHGVTASGKTEIYVKLIEEVLAKGKNTLYLLPEIALTTQLIARLKNYFADKIVVFHSKYSVNERVESWQKVLQNTNTGQVIIGARSSVLLPFANLGLVIVDEEHEQSFKQFDPAPRYHARDAALVLAKQFNAHIILGSATPSLESYYNTTKGKYGLVELKYRHNNVLMPAIELVDIKDKHKRKRMTGHFSDVMLKAIHEAIENKEQVILFQNRRGYSPIVECGTCGEATQCPNCDVSLTYHQYRNELRCHYCSYAIAMQHACLSCGSPELDTKGFGTEQIEKELTELFPDLKIGRMDLDTTRGKYGYQKIITAFEQHEIDILVGTQMLTKGLDFKNVSLVGVLNADSLLNFPDFRAHERSYQLLSQVAGRAGRFDKKGRVLIQTFNPFHQILQQVSSHDYLSMYKEQLEQRYIYKYPPTNRLLKITLRHRDYNKVNTGADWFATSLRNVFGNQVLGPEFPPVSRIRNEYHKHILLKMPINQSMSKSKKAILKIQNSFMSVKDFRPIRVVLNVDNY</sequence>
<comment type="catalytic activity">
    <reaction evidence="11">
        <text>ATP + H2O = ADP + phosphate + H(+)</text>
        <dbReference type="Rhea" id="RHEA:13065"/>
        <dbReference type="ChEBI" id="CHEBI:15377"/>
        <dbReference type="ChEBI" id="CHEBI:15378"/>
        <dbReference type="ChEBI" id="CHEBI:30616"/>
        <dbReference type="ChEBI" id="CHEBI:43474"/>
        <dbReference type="ChEBI" id="CHEBI:456216"/>
        <dbReference type="EC" id="5.6.2.4"/>
    </reaction>
</comment>
<keyword evidence="8 11" id="KW-0067">ATP-binding</keyword>
<evidence type="ECO:0000256" key="4">
    <source>
        <dbReference type="ARBA" id="ARBA00022741"/>
    </source>
</evidence>
<proteinExistence type="inferred from homology"/>
<dbReference type="InterPro" id="IPR027417">
    <property type="entry name" value="P-loop_NTPase"/>
</dbReference>
<dbReference type="EC" id="5.6.2.4" evidence="11"/>
<dbReference type="Pfam" id="PF18074">
    <property type="entry name" value="PriA_C"/>
    <property type="match status" value="1"/>
</dbReference>
<dbReference type="HAMAP" id="MF_00983">
    <property type="entry name" value="PriA"/>
    <property type="match status" value="1"/>
</dbReference>
<dbReference type="SUPFAM" id="SSF52540">
    <property type="entry name" value="P-loop containing nucleoside triphosphate hydrolases"/>
    <property type="match status" value="1"/>
</dbReference>
<keyword evidence="6 11" id="KW-0347">Helicase</keyword>
<keyword evidence="15" id="KW-1185">Reference proteome</keyword>
<gene>
    <name evidence="11 14" type="primary">priA</name>
    <name evidence="14" type="ORF">ACFQ1O_02835</name>
</gene>
<evidence type="ECO:0000259" key="13">
    <source>
        <dbReference type="PROSITE" id="PS51194"/>
    </source>
</evidence>
<protein>
    <recommendedName>
        <fullName evidence="11">Replication restart protein PriA</fullName>
    </recommendedName>
    <alternativeName>
        <fullName evidence="11">ATP-dependent DNA helicase PriA</fullName>
        <ecNumber evidence="11">5.6.2.4</ecNumber>
    </alternativeName>
    <alternativeName>
        <fullName evidence="11">DNA 3'-5' helicase PriA</fullName>
    </alternativeName>
</protein>
<dbReference type="Proteomes" id="UP001596997">
    <property type="component" value="Unassembled WGS sequence"/>
</dbReference>
<evidence type="ECO:0000256" key="1">
    <source>
        <dbReference type="ARBA" id="ARBA00022515"/>
    </source>
</evidence>
<evidence type="ECO:0000256" key="2">
    <source>
        <dbReference type="ARBA" id="ARBA00022705"/>
    </source>
</evidence>
<comment type="caution">
    <text evidence="14">The sequence shown here is derived from an EMBL/GenBank/DDBJ whole genome shotgun (WGS) entry which is preliminary data.</text>
</comment>
<evidence type="ECO:0000259" key="12">
    <source>
        <dbReference type="PROSITE" id="PS51192"/>
    </source>
</evidence>
<dbReference type="Pfam" id="PF00270">
    <property type="entry name" value="DEAD"/>
    <property type="match status" value="1"/>
</dbReference>
<dbReference type="CDD" id="cd17929">
    <property type="entry name" value="DEXHc_priA"/>
    <property type="match status" value="1"/>
</dbReference>
<keyword evidence="4 11" id="KW-0547">Nucleotide-binding</keyword>
<dbReference type="InterPro" id="IPR042115">
    <property type="entry name" value="PriA_3primeBD_sf"/>
</dbReference>
<keyword evidence="1 11" id="KW-0639">Primosome</keyword>
<keyword evidence="3 11" id="KW-0479">Metal-binding</keyword>
<keyword evidence="7 11" id="KW-0862">Zinc</keyword>
<evidence type="ECO:0000256" key="7">
    <source>
        <dbReference type="ARBA" id="ARBA00022833"/>
    </source>
</evidence>
<dbReference type="NCBIfam" id="TIGR00595">
    <property type="entry name" value="priA"/>
    <property type="match status" value="1"/>
</dbReference>
<dbReference type="Pfam" id="PF17764">
    <property type="entry name" value="PriA_3primeBD"/>
    <property type="match status" value="1"/>
</dbReference>
<keyword evidence="2 11" id="KW-0235">DNA replication</keyword>
<dbReference type="PROSITE" id="PS51194">
    <property type="entry name" value="HELICASE_CTER"/>
    <property type="match status" value="1"/>
</dbReference>
<dbReference type="InterPro" id="IPR011545">
    <property type="entry name" value="DEAD/DEAH_box_helicase_dom"/>
</dbReference>
<comment type="subunit">
    <text evidence="11">Component of the replication restart primosome.</text>
</comment>
<feature type="domain" description="Helicase C-terminal" evidence="13">
    <location>
        <begin position="584"/>
        <end position="739"/>
    </location>
</feature>
<comment type="catalytic activity">
    <reaction evidence="11">
        <text>Couples ATP hydrolysis with the unwinding of duplex DNA by translocating in the 3'-5' direction.</text>
        <dbReference type="EC" id="5.6.2.4"/>
    </reaction>
</comment>
<evidence type="ECO:0000256" key="3">
    <source>
        <dbReference type="ARBA" id="ARBA00022723"/>
    </source>
</evidence>
<evidence type="ECO:0000256" key="8">
    <source>
        <dbReference type="ARBA" id="ARBA00022840"/>
    </source>
</evidence>
<evidence type="ECO:0000256" key="5">
    <source>
        <dbReference type="ARBA" id="ARBA00022801"/>
    </source>
</evidence>
<dbReference type="InterPro" id="IPR041236">
    <property type="entry name" value="PriA_C"/>
</dbReference>
<evidence type="ECO:0000256" key="11">
    <source>
        <dbReference type="HAMAP-Rule" id="MF_00983"/>
    </source>
</evidence>
<evidence type="ECO:0000256" key="10">
    <source>
        <dbReference type="ARBA" id="ARBA00023235"/>
    </source>
</evidence>
<dbReference type="SMART" id="SM00487">
    <property type="entry name" value="DEXDc"/>
    <property type="match status" value="1"/>
</dbReference>
<feature type="binding site" evidence="11">
    <location>
        <position position="558"/>
    </location>
    <ligand>
        <name>Zn(2+)</name>
        <dbReference type="ChEBI" id="CHEBI:29105"/>
        <label>2</label>
    </ligand>
</feature>
<dbReference type="Pfam" id="PF18319">
    <property type="entry name" value="Zn_ribbon_PriA"/>
    <property type="match status" value="1"/>
</dbReference>
<keyword evidence="10 11" id="KW-0413">Isomerase</keyword>
<dbReference type="PANTHER" id="PTHR30580">
    <property type="entry name" value="PRIMOSOMAL PROTEIN N"/>
    <property type="match status" value="1"/>
</dbReference>
<keyword evidence="9 11" id="KW-0238">DNA-binding</keyword>
<name>A0ABW3HZD2_9FLAO</name>
<dbReference type="Pfam" id="PF00271">
    <property type="entry name" value="Helicase_C"/>
    <property type="match status" value="1"/>
</dbReference>
<dbReference type="Gene3D" id="3.40.50.300">
    <property type="entry name" value="P-loop containing nucleotide triphosphate hydrolases"/>
    <property type="match status" value="2"/>
</dbReference>